<dbReference type="AlphaFoldDB" id="A0A511NAB3"/>
<proteinExistence type="predicted"/>
<evidence type="ECO:0000313" key="1">
    <source>
        <dbReference type="EMBL" id="GEM49438.1"/>
    </source>
</evidence>
<dbReference type="InterPro" id="IPR023146">
    <property type="entry name" value="YfbU_alpha-helical_sf"/>
</dbReference>
<dbReference type="Proteomes" id="UP000321306">
    <property type="component" value="Unassembled WGS sequence"/>
</dbReference>
<dbReference type="Gene3D" id="1.10.3190.10">
    <property type="entry name" value="yfbu gene product, domain 2"/>
    <property type="match status" value="1"/>
</dbReference>
<name>A0A511NAB3_DEIC1</name>
<gene>
    <name evidence="1" type="ORF">DC3_50730</name>
</gene>
<dbReference type="Pfam" id="PF03887">
    <property type="entry name" value="YfbU"/>
    <property type="match status" value="1"/>
</dbReference>
<accession>A0A511NAB3</accession>
<dbReference type="EMBL" id="BJXB01000035">
    <property type="protein sequence ID" value="GEM49438.1"/>
    <property type="molecule type" value="Genomic_DNA"/>
</dbReference>
<comment type="caution">
    <text evidence="1">The sequence shown here is derived from an EMBL/GenBank/DDBJ whole genome shotgun (WGS) entry which is preliminary data.</text>
</comment>
<dbReference type="Gene3D" id="1.10.287.680">
    <property type="entry name" value="Helix hairpin bin"/>
    <property type="match status" value="1"/>
</dbReference>
<reference evidence="1 2" key="1">
    <citation type="submission" date="2019-07" db="EMBL/GenBank/DDBJ databases">
        <title>Whole genome shotgun sequence of Deinococcus cellulosilyticus NBRC 106333.</title>
        <authorList>
            <person name="Hosoyama A."/>
            <person name="Uohara A."/>
            <person name="Ohji S."/>
            <person name="Ichikawa N."/>
        </authorList>
    </citation>
    <scope>NUCLEOTIDE SEQUENCE [LARGE SCALE GENOMIC DNA]</scope>
    <source>
        <strain evidence="1 2">NBRC 106333</strain>
    </source>
</reference>
<protein>
    <recommendedName>
        <fullName evidence="3">YfbU family protein</fullName>
    </recommendedName>
</protein>
<organism evidence="1 2">
    <name type="scientific">Deinococcus cellulosilyticus (strain DSM 18568 / NBRC 106333 / KACC 11606 / 5516J-15)</name>
    <dbReference type="NCBI Taxonomy" id="1223518"/>
    <lineage>
        <taxon>Bacteria</taxon>
        <taxon>Thermotogati</taxon>
        <taxon>Deinococcota</taxon>
        <taxon>Deinococci</taxon>
        <taxon>Deinococcales</taxon>
        <taxon>Deinococcaceae</taxon>
        <taxon>Deinococcus</taxon>
    </lineage>
</organism>
<keyword evidence="2" id="KW-1185">Reference proteome</keyword>
<evidence type="ECO:0000313" key="2">
    <source>
        <dbReference type="Proteomes" id="UP000321306"/>
    </source>
</evidence>
<sequence>MTEKLTLTVAQRLNLILQYRILELLDPENREHHQQAQTILKNGYTLSYRELTRNLQEELPIEVCQDILDILEMYEAILDSKEHLGDPLPEGRLLFPGFSEADESHLAAYAAHVVDVKKRFSSVKQGQKKANFAGRIPMMDQYRLMLEKFRQVPFSERPRMSRAVLDDLLNS</sequence>
<dbReference type="NCBIfam" id="NF003936">
    <property type="entry name" value="PRK05445.1"/>
    <property type="match status" value="1"/>
</dbReference>
<evidence type="ECO:0008006" key="3">
    <source>
        <dbReference type="Google" id="ProtNLM"/>
    </source>
</evidence>
<dbReference type="InterPro" id="IPR005587">
    <property type="entry name" value="UPF0304_YfbU"/>
</dbReference>
<dbReference type="RefSeq" id="WP_146890002.1">
    <property type="nucleotide sequence ID" value="NZ_BJXB01000035.1"/>
</dbReference>
<dbReference type="OrthoDB" id="1492699at2"/>
<dbReference type="InterPro" id="IPR023145">
    <property type="entry name" value="YfbU_helix-hairpin_sf"/>
</dbReference>
<dbReference type="SUPFAM" id="SSF116960">
    <property type="entry name" value="YfbU-like"/>
    <property type="match status" value="1"/>
</dbReference>